<evidence type="ECO:0000256" key="1">
    <source>
        <dbReference type="SAM" id="MobiDB-lite"/>
    </source>
</evidence>
<dbReference type="InterPro" id="IPR029044">
    <property type="entry name" value="Nucleotide-diphossugar_trans"/>
</dbReference>
<dbReference type="RefSeq" id="WP_126383752.1">
    <property type="nucleotide sequence ID" value="NZ_LR134350.1"/>
</dbReference>
<dbReference type="OrthoDB" id="153025at2"/>
<dbReference type="InterPro" id="IPR001173">
    <property type="entry name" value="Glyco_trans_2-like"/>
</dbReference>
<dbReference type="SUPFAM" id="SSF53448">
    <property type="entry name" value="Nucleotide-diphospho-sugar transferases"/>
    <property type="match status" value="1"/>
</dbReference>
<gene>
    <name evidence="3" type="ORF">NCTC11636_02613</name>
</gene>
<dbReference type="KEGG" id="ahw:NCTC11636_02613"/>
<sequence>MRVSVVIGFRDWGAGRLELAARSVLESLAGLDGQLIVSDYGSRDPEPARAVAAGLGVAHVYTPVQGPWSRSRALNAGFALSDGDLLVSTDADMLFAPGTFPRVVRTARRHAGAALFMQCRDLPVGMDDQWLRLHRPDWADLERAARLRPRWGMGGMMAIPRAGFEALRGFDERFHTYGERISTSRCAPDGPATGPCGSTTPRRGCTTCGTPRPRPRRTAPPGAGRRSRPTAGSSRRTPPG</sequence>
<keyword evidence="4" id="KW-1185">Reference proteome</keyword>
<protein>
    <submittedName>
        <fullName evidence="3">Glycosyl transferase family 2</fullName>
    </submittedName>
</protein>
<dbReference type="GO" id="GO:0016740">
    <property type="term" value="F:transferase activity"/>
    <property type="evidence" value="ECO:0007669"/>
    <property type="project" value="UniProtKB-KW"/>
</dbReference>
<evidence type="ECO:0000313" key="3">
    <source>
        <dbReference type="EMBL" id="VEG30134.1"/>
    </source>
</evidence>
<feature type="compositionally biased region" description="Low complexity" evidence="1">
    <location>
        <begin position="219"/>
        <end position="240"/>
    </location>
</feature>
<evidence type="ECO:0000259" key="2">
    <source>
        <dbReference type="Pfam" id="PF00535"/>
    </source>
</evidence>
<accession>A0A3S5EH85</accession>
<name>A0A3S5EH85_9ACTO</name>
<dbReference type="Gene3D" id="3.90.550.10">
    <property type="entry name" value="Spore Coat Polysaccharide Biosynthesis Protein SpsA, Chain A"/>
    <property type="match status" value="1"/>
</dbReference>
<organism evidence="3 4">
    <name type="scientific">Actinomyces howellii</name>
    <dbReference type="NCBI Taxonomy" id="52771"/>
    <lineage>
        <taxon>Bacteria</taxon>
        <taxon>Bacillati</taxon>
        <taxon>Actinomycetota</taxon>
        <taxon>Actinomycetes</taxon>
        <taxon>Actinomycetales</taxon>
        <taxon>Actinomycetaceae</taxon>
        <taxon>Actinomyces</taxon>
    </lineage>
</organism>
<feature type="compositionally biased region" description="Low complexity" evidence="1">
    <location>
        <begin position="196"/>
        <end position="211"/>
    </location>
</feature>
<feature type="region of interest" description="Disordered" evidence="1">
    <location>
        <begin position="182"/>
        <end position="240"/>
    </location>
</feature>
<dbReference type="Proteomes" id="UP000266895">
    <property type="component" value="Chromosome"/>
</dbReference>
<keyword evidence="3" id="KW-0808">Transferase</keyword>
<dbReference type="AlphaFoldDB" id="A0A3S5EH85"/>
<evidence type="ECO:0000313" key="4">
    <source>
        <dbReference type="Proteomes" id="UP000266895"/>
    </source>
</evidence>
<dbReference type="EMBL" id="LR134350">
    <property type="protein sequence ID" value="VEG30134.1"/>
    <property type="molecule type" value="Genomic_DNA"/>
</dbReference>
<reference evidence="3 4" key="1">
    <citation type="submission" date="2018-12" db="EMBL/GenBank/DDBJ databases">
        <authorList>
            <consortium name="Pathogen Informatics"/>
        </authorList>
    </citation>
    <scope>NUCLEOTIDE SEQUENCE [LARGE SCALE GENOMIC DNA]</scope>
    <source>
        <strain evidence="3 4">NCTC11636</strain>
    </source>
</reference>
<feature type="domain" description="Glycosyltransferase 2-like" evidence="2">
    <location>
        <begin position="20"/>
        <end position="136"/>
    </location>
</feature>
<proteinExistence type="predicted"/>
<dbReference type="Pfam" id="PF00535">
    <property type="entry name" value="Glycos_transf_2"/>
    <property type="match status" value="1"/>
</dbReference>